<proteinExistence type="inferred from homology"/>
<accession>A0A9D0Z8K6</accession>
<dbReference type="Gene3D" id="1.10.3470.10">
    <property type="entry name" value="ABC transporter involved in vitamin B12 uptake, BtuC"/>
    <property type="match status" value="1"/>
</dbReference>
<organism evidence="9 10">
    <name type="scientific">Candidatus Onthenecus intestinigallinarum</name>
    <dbReference type="NCBI Taxonomy" id="2840875"/>
    <lineage>
        <taxon>Bacteria</taxon>
        <taxon>Bacillati</taxon>
        <taxon>Bacillota</taxon>
        <taxon>Clostridia</taxon>
        <taxon>Eubacteriales</taxon>
        <taxon>Candidatus Onthenecus</taxon>
    </lineage>
</organism>
<feature type="transmembrane region" description="Helical" evidence="8">
    <location>
        <begin position="202"/>
        <end position="220"/>
    </location>
</feature>
<keyword evidence="3" id="KW-0813">Transport</keyword>
<sequence>MKHTRERFGAAAYLLCSLLLAATLLLCVCAGSVAIPLSDTVAVIAAALRGVQPPEGVAGAIILSVRLPRVLCVALTGASLSLCGAAMQGLLRNPLADGSTLGVSSGASLGAVLALALGVSVPGLPLAGTAVLAMGCAFLSLLLILSLAYALDRSLATQSIILIGVIFSMFASSLISLIIAFAPERARTITFWTMGSLSGSNYAQALLLAGALLLCGAAILGRTRELNAFAVGEDNARHVGVNVRRVKLVLLTAVSALIGVCVSVGGTIGFVGLVVPHMARMTVGSNHARLLPASLFAGAIFLLLADLAARTLLSPIELPIGVVTSLVGAVAFVLIFYRTRKGR</sequence>
<dbReference type="PANTHER" id="PTHR30472">
    <property type="entry name" value="FERRIC ENTEROBACTIN TRANSPORT SYSTEM PERMEASE PROTEIN"/>
    <property type="match status" value="1"/>
</dbReference>
<dbReference type="GO" id="GO:0005886">
    <property type="term" value="C:plasma membrane"/>
    <property type="evidence" value="ECO:0007669"/>
    <property type="project" value="UniProtKB-SubCell"/>
</dbReference>
<feature type="transmembrane region" description="Helical" evidence="8">
    <location>
        <begin position="99"/>
        <end position="120"/>
    </location>
</feature>
<evidence type="ECO:0000256" key="1">
    <source>
        <dbReference type="ARBA" id="ARBA00004651"/>
    </source>
</evidence>
<dbReference type="PANTHER" id="PTHR30472:SF25">
    <property type="entry name" value="ABC TRANSPORTER PERMEASE PROTEIN MJ0876-RELATED"/>
    <property type="match status" value="1"/>
</dbReference>
<comment type="similarity">
    <text evidence="2">Belongs to the binding-protein-dependent transport system permease family. FecCD subfamily.</text>
</comment>
<evidence type="ECO:0000256" key="7">
    <source>
        <dbReference type="ARBA" id="ARBA00023136"/>
    </source>
</evidence>
<feature type="transmembrane region" description="Helical" evidence="8">
    <location>
        <begin position="126"/>
        <end position="148"/>
    </location>
</feature>
<gene>
    <name evidence="9" type="ORF">IAB73_02035</name>
</gene>
<keyword evidence="4" id="KW-1003">Cell membrane</keyword>
<dbReference type="GO" id="GO:0022857">
    <property type="term" value="F:transmembrane transporter activity"/>
    <property type="evidence" value="ECO:0007669"/>
    <property type="project" value="InterPro"/>
</dbReference>
<evidence type="ECO:0000256" key="3">
    <source>
        <dbReference type="ARBA" id="ARBA00022448"/>
    </source>
</evidence>
<dbReference type="EMBL" id="DVFJ01000006">
    <property type="protein sequence ID" value="HIQ70974.1"/>
    <property type="molecule type" value="Genomic_DNA"/>
</dbReference>
<evidence type="ECO:0000313" key="10">
    <source>
        <dbReference type="Proteomes" id="UP000886887"/>
    </source>
</evidence>
<feature type="transmembrane region" description="Helical" evidence="8">
    <location>
        <begin position="248"/>
        <end position="270"/>
    </location>
</feature>
<feature type="transmembrane region" description="Helical" evidence="8">
    <location>
        <begin position="290"/>
        <end position="309"/>
    </location>
</feature>
<reference evidence="9" key="2">
    <citation type="journal article" date="2021" name="PeerJ">
        <title>Extensive microbial diversity within the chicken gut microbiome revealed by metagenomics and culture.</title>
        <authorList>
            <person name="Gilroy R."/>
            <person name="Ravi A."/>
            <person name="Getino M."/>
            <person name="Pursley I."/>
            <person name="Horton D.L."/>
            <person name="Alikhan N.F."/>
            <person name="Baker D."/>
            <person name="Gharbi K."/>
            <person name="Hall N."/>
            <person name="Watson M."/>
            <person name="Adriaenssens E.M."/>
            <person name="Foster-Nyarko E."/>
            <person name="Jarju S."/>
            <person name="Secka A."/>
            <person name="Antonio M."/>
            <person name="Oren A."/>
            <person name="Chaudhuri R.R."/>
            <person name="La Ragione R."/>
            <person name="Hildebrand F."/>
            <person name="Pallen M.J."/>
        </authorList>
    </citation>
    <scope>NUCLEOTIDE SEQUENCE</scope>
    <source>
        <strain evidence="9">ChiSxjej2B14-6234</strain>
    </source>
</reference>
<comment type="caution">
    <text evidence="9">The sequence shown here is derived from an EMBL/GenBank/DDBJ whole genome shotgun (WGS) entry which is preliminary data.</text>
</comment>
<reference evidence="9" key="1">
    <citation type="submission" date="2020-10" db="EMBL/GenBank/DDBJ databases">
        <authorList>
            <person name="Gilroy R."/>
        </authorList>
    </citation>
    <scope>NUCLEOTIDE SEQUENCE</scope>
    <source>
        <strain evidence="9">ChiSxjej2B14-6234</strain>
    </source>
</reference>
<comment type="subcellular location">
    <subcellularLocation>
        <location evidence="1">Cell membrane</location>
        <topology evidence="1">Multi-pass membrane protein</topology>
    </subcellularLocation>
</comment>
<dbReference type="FunFam" id="1.10.3470.10:FF:000001">
    <property type="entry name" value="Vitamin B12 ABC transporter permease BtuC"/>
    <property type="match status" value="1"/>
</dbReference>
<feature type="transmembrane region" description="Helical" evidence="8">
    <location>
        <begin position="160"/>
        <end position="182"/>
    </location>
</feature>
<evidence type="ECO:0000313" key="9">
    <source>
        <dbReference type="EMBL" id="HIQ70974.1"/>
    </source>
</evidence>
<dbReference type="Proteomes" id="UP000886887">
    <property type="component" value="Unassembled WGS sequence"/>
</dbReference>
<feature type="transmembrane region" description="Helical" evidence="8">
    <location>
        <begin position="316"/>
        <end position="337"/>
    </location>
</feature>
<keyword evidence="6 8" id="KW-1133">Transmembrane helix</keyword>
<evidence type="ECO:0000256" key="4">
    <source>
        <dbReference type="ARBA" id="ARBA00022475"/>
    </source>
</evidence>
<evidence type="ECO:0000256" key="6">
    <source>
        <dbReference type="ARBA" id="ARBA00022989"/>
    </source>
</evidence>
<dbReference type="AlphaFoldDB" id="A0A9D0Z8K6"/>
<evidence type="ECO:0000256" key="8">
    <source>
        <dbReference type="SAM" id="Phobius"/>
    </source>
</evidence>
<dbReference type="CDD" id="cd06550">
    <property type="entry name" value="TM_ABC_iron-siderophores_like"/>
    <property type="match status" value="1"/>
</dbReference>
<dbReference type="GO" id="GO:0033214">
    <property type="term" value="P:siderophore-iron import into cell"/>
    <property type="evidence" value="ECO:0007669"/>
    <property type="project" value="TreeGrafter"/>
</dbReference>
<dbReference type="InterPro" id="IPR000522">
    <property type="entry name" value="ABC_transptr_permease_BtuC"/>
</dbReference>
<dbReference type="SUPFAM" id="SSF81345">
    <property type="entry name" value="ABC transporter involved in vitamin B12 uptake, BtuC"/>
    <property type="match status" value="1"/>
</dbReference>
<dbReference type="InterPro" id="IPR037294">
    <property type="entry name" value="ABC_BtuC-like"/>
</dbReference>
<protein>
    <submittedName>
        <fullName evidence="9">Iron ABC transporter permease</fullName>
    </submittedName>
</protein>
<name>A0A9D0Z8K6_9FIRM</name>
<dbReference type="Pfam" id="PF01032">
    <property type="entry name" value="FecCD"/>
    <property type="match status" value="1"/>
</dbReference>
<keyword evidence="5 8" id="KW-0812">Transmembrane</keyword>
<evidence type="ECO:0000256" key="2">
    <source>
        <dbReference type="ARBA" id="ARBA00007935"/>
    </source>
</evidence>
<evidence type="ECO:0000256" key="5">
    <source>
        <dbReference type="ARBA" id="ARBA00022692"/>
    </source>
</evidence>
<keyword evidence="7 8" id="KW-0472">Membrane</keyword>